<evidence type="ECO:0000313" key="2">
    <source>
        <dbReference type="EMBL" id="KUP04698.1"/>
    </source>
</evidence>
<organism evidence="2 3">
    <name type="scientific">Bacillus coahuilensis p1.1.43</name>
    <dbReference type="NCBI Taxonomy" id="1150625"/>
    <lineage>
        <taxon>Bacteria</taxon>
        <taxon>Bacillati</taxon>
        <taxon>Bacillota</taxon>
        <taxon>Bacilli</taxon>
        <taxon>Bacillales</taxon>
        <taxon>Bacillaceae</taxon>
        <taxon>Bacillus</taxon>
    </lineage>
</organism>
<keyword evidence="3" id="KW-1185">Reference proteome</keyword>
<sequence>MTSKPESGKVSKIRVGVFTFFAVLFAAGSLFLLEGFTEGLMPWVVLGCPGCESTTTVSLHLWHGAEHGALLGVLFAGSLIALLWKPWKKPLLLQFYIAGHLLLLAFWTHPALGDVLQKPFVVVVFLANVMILFFTYPDRKALLNFKRTEPCNRTLLILTGIAAIILAPLMWQNFQLQLAGLDEHAQFFRYSESILVSLQLLLGSLLAATRRSGWKQLTIVIGIAYIYLGLAAITVPYSIGSWGYYGGALAILGGASYVAVAVLDKNLSFHKNNPTHVPPAN</sequence>
<evidence type="ECO:0000313" key="3">
    <source>
        <dbReference type="Proteomes" id="UP000074108"/>
    </source>
</evidence>
<feature type="transmembrane region" description="Helical" evidence="1">
    <location>
        <begin position="115"/>
        <end position="134"/>
    </location>
</feature>
<feature type="transmembrane region" description="Helical" evidence="1">
    <location>
        <begin position="187"/>
        <end position="207"/>
    </location>
</feature>
<feature type="transmembrane region" description="Helical" evidence="1">
    <location>
        <begin position="155"/>
        <end position="175"/>
    </location>
</feature>
<dbReference type="Proteomes" id="UP000074108">
    <property type="component" value="Unassembled WGS sequence"/>
</dbReference>
<dbReference type="PATRIC" id="fig|1150625.3.peg.3072"/>
<name>A0A147K557_9BACI</name>
<protein>
    <submittedName>
        <fullName evidence="2">Uncharacterized protein</fullName>
    </submittedName>
</protein>
<feature type="transmembrane region" description="Helical" evidence="1">
    <location>
        <begin position="67"/>
        <end position="84"/>
    </location>
</feature>
<accession>A0A147K557</accession>
<dbReference type="RefSeq" id="WP_059351778.1">
    <property type="nucleotide sequence ID" value="NZ_LDYG01000048.1"/>
</dbReference>
<keyword evidence="1" id="KW-0812">Transmembrane</keyword>
<dbReference type="OrthoDB" id="2617928at2"/>
<keyword evidence="1" id="KW-0472">Membrane</keyword>
<evidence type="ECO:0000256" key="1">
    <source>
        <dbReference type="SAM" id="Phobius"/>
    </source>
</evidence>
<feature type="transmembrane region" description="Helical" evidence="1">
    <location>
        <begin position="91"/>
        <end position="109"/>
    </location>
</feature>
<gene>
    <name evidence="2" type="ORF">Q75_14685</name>
</gene>
<proteinExistence type="predicted"/>
<dbReference type="EMBL" id="LDYG01000048">
    <property type="protein sequence ID" value="KUP04698.1"/>
    <property type="molecule type" value="Genomic_DNA"/>
</dbReference>
<dbReference type="AlphaFoldDB" id="A0A147K557"/>
<reference evidence="2 3" key="1">
    <citation type="journal article" date="2016" name="Front. Microbiol.">
        <title>Microevolution Analysis of Bacillus coahuilensis Unveils Differences in Phosphorus Acquisition Strategies and Their Regulation.</title>
        <authorList>
            <person name="Gomez-Lunar Z."/>
            <person name="Hernandez-Gonzalez I."/>
            <person name="Rodriguez-Torres M.D."/>
            <person name="Souza V."/>
            <person name="Olmedo-Alvarez G."/>
        </authorList>
    </citation>
    <scope>NUCLEOTIDE SEQUENCE [LARGE SCALE GENOMIC DNA]</scope>
    <source>
        <strain evidence="3">p1.1.43</strain>
    </source>
</reference>
<feature type="transmembrane region" description="Helical" evidence="1">
    <location>
        <begin position="12"/>
        <end position="33"/>
    </location>
</feature>
<comment type="caution">
    <text evidence="2">The sequence shown here is derived from an EMBL/GenBank/DDBJ whole genome shotgun (WGS) entry which is preliminary data.</text>
</comment>
<keyword evidence="1" id="KW-1133">Transmembrane helix</keyword>
<feature type="transmembrane region" description="Helical" evidence="1">
    <location>
        <begin position="219"/>
        <end position="239"/>
    </location>
</feature>
<feature type="transmembrane region" description="Helical" evidence="1">
    <location>
        <begin position="245"/>
        <end position="263"/>
    </location>
</feature>